<organism evidence="1 2">
    <name type="scientific">Fusarium kuroshium</name>
    <dbReference type="NCBI Taxonomy" id="2010991"/>
    <lineage>
        <taxon>Eukaryota</taxon>
        <taxon>Fungi</taxon>
        <taxon>Dikarya</taxon>
        <taxon>Ascomycota</taxon>
        <taxon>Pezizomycotina</taxon>
        <taxon>Sordariomycetes</taxon>
        <taxon>Hypocreomycetidae</taxon>
        <taxon>Hypocreales</taxon>
        <taxon>Nectriaceae</taxon>
        <taxon>Fusarium</taxon>
        <taxon>Fusarium solani species complex</taxon>
    </lineage>
</organism>
<sequence>MCGYILFVNLCGCYGGFEFDTSCHRIFEELNRINDADAWGPDTINELPFSFPDECVPGWHNTRFIMTYGVCCSQWWSNCPSVTVPGYPCLYYYVENVY</sequence>
<name>A0A3M2SFV6_9HYPO</name>
<dbReference type="Proteomes" id="UP000277212">
    <property type="component" value="Unassembled WGS sequence"/>
</dbReference>
<dbReference type="EMBL" id="NKUJ01000052">
    <property type="protein sequence ID" value="RMJ16155.1"/>
    <property type="molecule type" value="Genomic_DNA"/>
</dbReference>
<evidence type="ECO:0000313" key="1">
    <source>
        <dbReference type="EMBL" id="RMJ16155.1"/>
    </source>
</evidence>
<reference evidence="1 2" key="1">
    <citation type="submission" date="2017-06" db="EMBL/GenBank/DDBJ databases">
        <title>Comparative genomic analysis of Ambrosia Fusariam Clade fungi.</title>
        <authorList>
            <person name="Stajich J.E."/>
            <person name="Carrillo J."/>
            <person name="Kijimoto T."/>
            <person name="Eskalen A."/>
            <person name="O'Donnell K."/>
            <person name="Kasson M."/>
        </authorList>
    </citation>
    <scope>NUCLEOTIDE SEQUENCE [LARGE SCALE GENOMIC DNA]</scope>
    <source>
        <strain evidence="1">UCR3666</strain>
    </source>
</reference>
<keyword evidence="2" id="KW-1185">Reference proteome</keyword>
<comment type="caution">
    <text evidence="1">The sequence shown here is derived from an EMBL/GenBank/DDBJ whole genome shotgun (WGS) entry which is preliminary data.</text>
</comment>
<dbReference type="OrthoDB" id="3443479at2759"/>
<accession>A0A3M2SFV6</accession>
<evidence type="ECO:0000313" key="2">
    <source>
        <dbReference type="Proteomes" id="UP000277212"/>
    </source>
</evidence>
<proteinExistence type="predicted"/>
<protein>
    <submittedName>
        <fullName evidence="1">Uncharacterized protein</fullName>
    </submittedName>
</protein>
<dbReference type="AlphaFoldDB" id="A0A3M2SFV6"/>
<gene>
    <name evidence="1" type="ORF">CDV36_004174</name>
</gene>